<dbReference type="PROSITE" id="PS51420">
    <property type="entry name" value="RHO"/>
    <property type="match status" value="1"/>
</dbReference>
<evidence type="ECO:0000256" key="3">
    <source>
        <dbReference type="ARBA" id="ARBA00004262"/>
    </source>
</evidence>
<evidence type="ECO:0000256" key="22">
    <source>
        <dbReference type="ARBA" id="ARBA00047660"/>
    </source>
</evidence>
<feature type="compositionally biased region" description="Low complexity" evidence="23">
    <location>
        <begin position="353"/>
        <end position="385"/>
    </location>
</feature>
<evidence type="ECO:0000256" key="7">
    <source>
        <dbReference type="ARBA" id="ARBA00011984"/>
    </source>
</evidence>
<feature type="compositionally biased region" description="Low complexity" evidence="23">
    <location>
        <begin position="392"/>
        <end position="537"/>
    </location>
</feature>
<keyword evidence="11" id="KW-0547">Nucleotide-binding</keyword>
<evidence type="ECO:0000256" key="9">
    <source>
        <dbReference type="ARBA" id="ARBA00022448"/>
    </source>
</evidence>
<evidence type="ECO:0000256" key="18">
    <source>
        <dbReference type="ARBA" id="ARBA00023136"/>
    </source>
</evidence>
<keyword evidence="14" id="KW-0653">Protein transport</keyword>
<evidence type="ECO:0000256" key="4">
    <source>
        <dbReference type="ARBA" id="ARBA00004387"/>
    </source>
</evidence>
<evidence type="ECO:0000256" key="21">
    <source>
        <dbReference type="ARBA" id="ARBA00023329"/>
    </source>
</evidence>
<evidence type="ECO:0000256" key="20">
    <source>
        <dbReference type="ARBA" id="ARBA00023289"/>
    </source>
</evidence>
<feature type="compositionally biased region" description="Basic and acidic residues" evidence="23">
    <location>
        <begin position="13"/>
        <end position="34"/>
    </location>
</feature>
<dbReference type="GO" id="GO:0003925">
    <property type="term" value="F:G protein activity"/>
    <property type="evidence" value="ECO:0007669"/>
    <property type="project" value="UniProtKB-EC"/>
</dbReference>
<dbReference type="Gene3D" id="3.40.50.300">
    <property type="entry name" value="P-loop containing nucleotide triphosphate hydrolases"/>
    <property type="match status" value="1"/>
</dbReference>
<keyword evidence="12" id="KW-0967">Endosome</keyword>
<dbReference type="GO" id="GO:0045335">
    <property type="term" value="C:phagocytic vesicle"/>
    <property type="evidence" value="ECO:0007669"/>
    <property type="project" value="UniProtKB-SubCell"/>
</dbReference>
<keyword evidence="25" id="KW-1185">Reference proteome</keyword>
<dbReference type="CDD" id="cd04122">
    <property type="entry name" value="Rab14"/>
    <property type="match status" value="1"/>
</dbReference>
<feature type="compositionally biased region" description="Basic and acidic residues" evidence="23">
    <location>
        <begin position="830"/>
        <end position="845"/>
    </location>
</feature>
<dbReference type="GO" id="GO:0005802">
    <property type="term" value="C:trans-Golgi network"/>
    <property type="evidence" value="ECO:0007669"/>
    <property type="project" value="InterPro"/>
</dbReference>
<keyword evidence="18" id="KW-0472">Membrane</keyword>
<feature type="region of interest" description="Disordered" evidence="23">
    <location>
        <begin position="1090"/>
        <end position="1118"/>
    </location>
</feature>
<keyword evidence="9" id="KW-0813">Transport</keyword>
<evidence type="ECO:0000256" key="6">
    <source>
        <dbReference type="ARBA" id="ARBA00006270"/>
    </source>
</evidence>
<name>A0AAW1ARL8_CROAD</name>
<dbReference type="EMBL" id="JAOTOJ010000016">
    <property type="protein sequence ID" value="KAK9392403.1"/>
    <property type="molecule type" value="Genomic_DNA"/>
</dbReference>
<organism evidence="24 25">
    <name type="scientific">Crotalus adamanteus</name>
    <name type="common">Eastern diamondback rattlesnake</name>
    <dbReference type="NCBI Taxonomy" id="8729"/>
    <lineage>
        <taxon>Eukaryota</taxon>
        <taxon>Metazoa</taxon>
        <taxon>Chordata</taxon>
        <taxon>Craniata</taxon>
        <taxon>Vertebrata</taxon>
        <taxon>Euteleostomi</taxon>
        <taxon>Lepidosauria</taxon>
        <taxon>Squamata</taxon>
        <taxon>Bifurcata</taxon>
        <taxon>Unidentata</taxon>
        <taxon>Episquamata</taxon>
        <taxon>Toxicofera</taxon>
        <taxon>Serpentes</taxon>
        <taxon>Colubroidea</taxon>
        <taxon>Viperidae</taxon>
        <taxon>Crotalinae</taxon>
        <taxon>Crotalus</taxon>
    </lineage>
</organism>
<evidence type="ECO:0000256" key="13">
    <source>
        <dbReference type="ARBA" id="ARBA00022801"/>
    </source>
</evidence>
<gene>
    <name evidence="24" type="ORF">NXF25_017247</name>
</gene>
<evidence type="ECO:0000256" key="16">
    <source>
        <dbReference type="ARBA" id="ARBA00023034"/>
    </source>
</evidence>
<feature type="region of interest" description="Disordered" evidence="23">
    <location>
        <begin position="238"/>
        <end position="299"/>
    </location>
</feature>
<evidence type="ECO:0000256" key="19">
    <source>
        <dbReference type="ARBA" id="ARBA00023288"/>
    </source>
</evidence>
<comment type="caution">
    <text evidence="24">The sequence shown here is derived from an EMBL/GenBank/DDBJ whole genome shotgun (WGS) entry which is preliminary data.</text>
</comment>
<dbReference type="SMART" id="SM00176">
    <property type="entry name" value="RAN"/>
    <property type="match status" value="1"/>
</dbReference>
<feature type="region of interest" description="Disordered" evidence="23">
    <location>
        <begin position="142"/>
        <end position="216"/>
    </location>
</feature>
<evidence type="ECO:0000256" key="8">
    <source>
        <dbReference type="ARBA" id="ARBA00014884"/>
    </source>
</evidence>
<evidence type="ECO:0000256" key="11">
    <source>
        <dbReference type="ARBA" id="ARBA00022741"/>
    </source>
</evidence>
<dbReference type="GO" id="GO:0042742">
    <property type="term" value="P:defense response to bacterium"/>
    <property type="evidence" value="ECO:0007669"/>
    <property type="project" value="InterPro"/>
</dbReference>
<feature type="region of interest" description="Disordered" evidence="23">
    <location>
        <begin position="742"/>
        <end position="766"/>
    </location>
</feature>
<feature type="compositionally biased region" description="Low complexity" evidence="23">
    <location>
        <begin position="265"/>
        <end position="282"/>
    </location>
</feature>
<evidence type="ECO:0000256" key="2">
    <source>
        <dbReference type="ARBA" id="ARBA00004172"/>
    </source>
</evidence>
<dbReference type="GO" id="GO:0006895">
    <property type="term" value="P:Golgi to endosome transport"/>
    <property type="evidence" value="ECO:0007669"/>
    <property type="project" value="InterPro"/>
</dbReference>
<dbReference type="Proteomes" id="UP001474421">
    <property type="component" value="Unassembled WGS sequence"/>
</dbReference>
<dbReference type="SMART" id="SM00175">
    <property type="entry name" value="RAB"/>
    <property type="match status" value="1"/>
</dbReference>
<comment type="similarity">
    <text evidence="6">Belongs to the small GTPase superfamily. Rab family.</text>
</comment>
<keyword evidence="13" id="KW-0378">Hydrolase</keyword>
<dbReference type="PROSITE" id="PS51419">
    <property type="entry name" value="RAB"/>
    <property type="match status" value="1"/>
</dbReference>
<feature type="compositionally biased region" description="Basic and acidic residues" evidence="23">
    <location>
        <begin position="643"/>
        <end position="652"/>
    </location>
</feature>
<proteinExistence type="inferred from homology"/>
<dbReference type="PROSITE" id="PS51421">
    <property type="entry name" value="RAS"/>
    <property type="match status" value="1"/>
</dbReference>
<dbReference type="InterPro" id="IPR001806">
    <property type="entry name" value="Small_GTPase"/>
</dbReference>
<evidence type="ECO:0000256" key="12">
    <source>
        <dbReference type="ARBA" id="ARBA00022753"/>
    </source>
</evidence>
<dbReference type="InterPro" id="IPR027417">
    <property type="entry name" value="P-loop_NTPase"/>
</dbReference>
<feature type="compositionally biased region" description="Basic and acidic residues" evidence="23">
    <location>
        <begin position="248"/>
        <end position="259"/>
    </location>
</feature>
<feature type="compositionally biased region" description="Pro residues" evidence="23">
    <location>
        <begin position="151"/>
        <end position="175"/>
    </location>
</feature>
<keyword evidence="17" id="KW-0342">GTP-binding</keyword>
<feature type="region of interest" description="Disordered" evidence="23">
    <location>
        <begin position="643"/>
        <end position="674"/>
    </location>
</feature>
<feature type="compositionally biased region" description="Basic and acidic residues" evidence="23">
    <location>
        <begin position="42"/>
        <end position="79"/>
    </location>
</feature>
<evidence type="ECO:0000256" key="5">
    <source>
        <dbReference type="ARBA" id="ARBA00004438"/>
    </source>
</evidence>
<reference evidence="24 25" key="1">
    <citation type="journal article" date="2024" name="Proc. Natl. Acad. Sci. U.S.A.">
        <title>The genetic regulatory architecture and epigenomic basis for age-related changes in rattlesnake venom.</title>
        <authorList>
            <person name="Hogan M.P."/>
            <person name="Holding M.L."/>
            <person name="Nystrom G.S."/>
            <person name="Colston T.J."/>
            <person name="Bartlett D.A."/>
            <person name="Mason A.J."/>
            <person name="Ellsworth S.A."/>
            <person name="Rautsaw R.M."/>
            <person name="Lawrence K.C."/>
            <person name="Strickland J.L."/>
            <person name="He B."/>
            <person name="Fraser P."/>
            <person name="Margres M.J."/>
            <person name="Gilbert D.M."/>
            <person name="Gibbs H.L."/>
            <person name="Parkinson C.L."/>
            <person name="Rokyta D.R."/>
        </authorList>
    </citation>
    <scope>NUCLEOTIDE SEQUENCE [LARGE SCALE GENOMIC DNA]</scope>
    <source>
        <strain evidence="24">DRR0105</strain>
    </source>
</reference>
<dbReference type="SMART" id="SM00173">
    <property type="entry name" value="RAS"/>
    <property type="match status" value="1"/>
</dbReference>
<dbReference type="InterPro" id="IPR005225">
    <property type="entry name" value="Small_GTP-bd"/>
</dbReference>
<comment type="catalytic activity">
    <reaction evidence="22">
        <text>GTP + H2O = GDP + phosphate + H(+)</text>
        <dbReference type="Rhea" id="RHEA:19669"/>
        <dbReference type="ChEBI" id="CHEBI:15377"/>
        <dbReference type="ChEBI" id="CHEBI:15378"/>
        <dbReference type="ChEBI" id="CHEBI:37565"/>
        <dbReference type="ChEBI" id="CHEBI:43474"/>
        <dbReference type="ChEBI" id="CHEBI:58189"/>
        <dbReference type="EC" id="3.6.5.2"/>
    </reaction>
    <physiologicalReaction direction="left-to-right" evidence="22">
        <dbReference type="Rhea" id="RHEA:19670"/>
    </physiologicalReaction>
</comment>
<dbReference type="GO" id="GO:0005829">
    <property type="term" value="C:cytosol"/>
    <property type="evidence" value="ECO:0007669"/>
    <property type="project" value="GOC"/>
</dbReference>
<feature type="region of interest" description="Disordered" evidence="23">
    <location>
        <begin position="1"/>
        <end position="82"/>
    </location>
</feature>
<dbReference type="InterPro" id="IPR030702">
    <property type="entry name" value="Rab14"/>
</dbReference>
<dbReference type="GO" id="GO:0031901">
    <property type="term" value="C:early endosome membrane"/>
    <property type="evidence" value="ECO:0007669"/>
    <property type="project" value="UniProtKB-SubCell"/>
</dbReference>
<dbReference type="Pfam" id="PF00071">
    <property type="entry name" value="Ras"/>
    <property type="match status" value="1"/>
</dbReference>
<dbReference type="GO" id="GO:0032456">
    <property type="term" value="P:endocytic recycling"/>
    <property type="evidence" value="ECO:0007669"/>
    <property type="project" value="InterPro"/>
</dbReference>
<evidence type="ECO:0000313" key="24">
    <source>
        <dbReference type="EMBL" id="KAK9392403.1"/>
    </source>
</evidence>
<dbReference type="PRINTS" id="PR00449">
    <property type="entry name" value="RASTRNSFRMNG"/>
</dbReference>
<feature type="region of interest" description="Disordered" evidence="23">
    <location>
        <begin position="780"/>
        <end position="877"/>
    </location>
</feature>
<comment type="subcellular location">
    <subcellularLocation>
        <location evidence="3">Cytoplasmic vesicle</location>
        <location evidence="3">Phagosome</location>
    </subcellularLocation>
    <subcellularLocation>
        <location evidence="5">Early endosome membrane</location>
        <topology evidence="5">Lipid-anchor</topology>
        <orientation evidence="5">Cytoplasmic side</orientation>
    </subcellularLocation>
    <subcellularLocation>
        <location evidence="4">Golgi apparatus</location>
        <location evidence="4">trans-Golgi network membrane</location>
        <topology evidence="4">Lipid-anchor</topology>
        <orientation evidence="4">Cytoplasmic side</orientation>
    </subcellularLocation>
    <subcellularLocation>
        <location evidence="2">Recycling endosome</location>
    </subcellularLocation>
</comment>
<dbReference type="GO" id="GO:0090382">
    <property type="term" value="P:phagosome maturation"/>
    <property type="evidence" value="ECO:0007669"/>
    <property type="project" value="InterPro"/>
</dbReference>
<dbReference type="AlphaFoldDB" id="A0AAW1ARL8"/>
<dbReference type="NCBIfam" id="TIGR00231">
    <property type="entry name" value="small_GTP"/>
    <property type="match status" value="1"/>
</dbReference>
<feature type="region of interest" description="Disordered" evidence="23">
    <location>
        <begin position="353"/>
        <end position="537"/>
    </location>
</feature>
<dbReference type="GO" id="GO:0005525">
    <property type="term" value="F:GTP binding"/>
    <property type="evidence" value="ECO:0007669"/>
    <property type="project" value="UniProtKB-KW"/>
</dbReference>
<protein>
    <recommendedName>
        <fullName evidence="8">Ras-related protein Rab-14</fullName>
        <ecNumber evidence="7">3.6.5.2</ecNumber>
    </recommendedName>
</protein>
<dbReference type="InterPro" id="IPR050209">
    <property type="entry name" value="Rab_GTPases_membrane_traffic"/>
</dbReference>
<dbReference type="GO" id="GO:0055037">
    <property type="term" value="C:recycling endosome"/>
    <property type="evidence" value="ECO:0007669"/>
    <property type="project" value="UniProtKB-SubCell"/>
</dbReference>
<dbReference type="EC" id="3.6.5.2" evidence="7"/>
<keyword evidence="16" id="KW-0333">Golgi apparatus</keyword>
<dbReference type="GO" id="GO:0015031">
    <property type="term" value="P:protein transport"/>
    <property type="evidence" value="ECO:0007669"/>
    <property type="project" value="UniProtKB-KW"/>
</dbReference>
<keyword evidence="15" id="KW-0007">Acetylation</keyword>
<dbReference type="PANTHER" id="PTHR47979">
    <property type="entry name" value="DRAB11-RELATED"/>
    <property type="match status" value="1"/>
</dbReference>
<keyword evidence="21" id="KW-0968">Cytoplasmic vesicle</keyword>
<evidence type="ECO:0000256" key="23">
    <source>
        <dbReference type="SAM" id="MobiDB-lite"/>
    </source>
</evidence>
<accession>A0AAW1ARL8</accession>
<sequence length="1118" mass="121227">MKIATHSMGVKVQGKEGGEEKEEGRERGRKEGRKEKGKRKGGREEGGREVKREGGRERERGRRTERGREGSRKLRKEEGIPLVPVKVALRSTDAPQLLSLHYRAVRSNLARRPSASFSQRSPLPPAGCLSFQASWSPTDRLLAPHQCHTSSPPPQISPSSPPPRFPSLVPLPPRLPGFARDPLAGSDQDPQPYPKRSAPSDGGGVSPSPLGHPTFFFPPPGILPSWAVDDESKSALQTLRRRRRQRKGERSGWDGRGRVEPPLLPRFSSSAAAALRSAQRSAGCGPRRSGSGEEPGRAGRLRATPLFDYSSHHPHSPWFDRRQIHSLQEMEGDHVLDQHPLFVPLLQERACSPISPSPSHVPSLPSHDGARSPISPSPSHLPSLPTHDGARSPISPSPCHLPSLPSHNGARSPIIPSPCHLPSLPSHDGARSPISPSPCHLPSLPSHDGARSPISPISPSPCHLPSLPSHDGARSPIIPSPCHLPSLPSHEGARSPISPISPSPCHSPSLPSDGARSPIIPSPCHLPSLPSHDGPRSPISPIIPSPCHFPALPLLFACAKVSELPQKLKRPCPASSSRTWAAGAPERETFLPPGAPQHRLFGGKRDAVAASAASAARSLVFFALSLREPAVFLNAPASRRGDRSLSQSERRVFGAANRGRSGRARRNSPGGGRERARLHAHTLGALALVRTRPHLFMNPKDQRSDSHEPPRFVTDSHVFGRLARCIELATIPCALGHSFRPALSPGKKKRILKPQKPLPRLPGRPDWPFAPAHPALPALTFVSRRPPPSFPRGRFGSGAGPAGLRAPPRGKWAGTPSGKGRRRHLGSRVSVREEEGRRRRKREEEGGGEAGEEETRRRRRRCRPSPPASSAAPARERYTAVAAAAAASSAKLPSHQPLEPSATMATAPYNYSYIFKYIIIGDMGVGKSCLLHQFTEKKFMADCPHTIGVEFGTRIIEVSGQKIKLQIWDTAGQERFRAVTRSYYRGAAGALMVYDITRRSTYNHLSSWLTDARNLTNPNTVIILIGNKADLEAQRDVTYEEAKQFAEENGLLFLEASAKTGENVEDAFLEAAKKIYQNIQDGSLDLNAAESGVQHKPSAPQGGRLTNEPQPQREGCGC</sequence>
<dbReference type="SMART" id="SM00174">
    <property type="entry name" value="RHO"/>
    <property type="match status" value="1"/>
</dbReference>
<feature type="region of interest" description="Disordered" evidence="23">
    <location>
        <begin position="569"/>
        <end position="598"/>
    </location>
</feature>
<dbReference type="FunFam" id="3.40.50.300:FF:000344">
    <property type="entry name" value="Ras-related protein Rab-14"/>
    <property type="match status" value="1"/>
</dbReference>
<feature type="compositionally biased region" description="Low complexity" evidence="23">
    <location>
        <begin position="868"/>
        <end position="877"/>
    </location>
</feature>
<dbReference type="SUPFAM" id="SSF52540">
    <property type="entry name" value="P-loop containing nucleoside triphosphate hydrolases"/>
    <property type="match status" value="1"/>
</dbReference>
<comment type="cofactor">
    <cofactor evidence="1">
        <name>Mg(2+)</name>
        <dbReference type="ChEBI" id="CHEBI:18420"/>
    </cofactor>
</comment>
<evidence type="ECO:0000256" key="14">
    <source>
        <dbReference type="ARBA" id="ARBA00022927"/>
    </source>
</evidence>
<keyword evidence="10" id="KW-0488">Methylation</keyword>
<evidence type="ECO:0000256" key="1">
    <source>
        <dbReference type="ARBA" id="ARBA00001946"/>
    </source>
</evidence>
<evidence type="ECO:0000256" key="17">
    <source>
        <dbReference type="ARBA" id="ARBA00023134"/>
    </source>
</evidence>
<keyword evidence="19" id="KW-0449">Lipoprotein</keyword>
<keyword evidence="20" id="KW-0636">Prenylation</keyword>
<evidence type="ECO:0000256" key="10">
    <source>
        <dbReference type="ARBA" id="ARBA00022481"/>
    </source>
</evidence>
<evidence type="ECO:0000313" key="25">
    <source>
        <dbReference type="Proteomes" id="UP001474421"/>
    </source>
</evidence>
<evidence type="ECO:0000256" key="15">
    <source>
        <dbReference type="ARBA" id="ARBA00022990"/>
    </source>
</evidence>